<comment type="caution">
    <text evidence="2">The sequence shown here is derived from an EMBL/GenBank/DDBJ whole genome shotgun (WGS) entry which is preliminary data.</text>
</comment>
<reference evidence="3" key="1">
    <citation type="journal article" date="2019" name="Int. J. Syst. Evol. Microbiol.">
        <title>The Global Catalogue of Microorganisms (GCM) 10K type strain sequencing project: providing services to taxonomists for standard genome sequencing and annotation.</title>
        <authorList>
            <consortium name="The Broad Institute Genomics Platform"/>
            <consortium name="The Broad Institute Genome Sequencing Center for Infectious Disease"/>
            <person name="Wu L."/>
            <person name="Ma J."/>
        </authorList>
    </citation>
    <scope>NUCLEOTIDE SEQUENCE [LARGE SCALE GENOMIC DNA]</scope>
    <source>
        <strain evidence="3">JCM 17452</strain>
    </source>
</reference>
<dbReference type="EMBL" id="BAABAV010000001">
    <property type="protein sequence ID" value="GAA4269537.1"/>
    <property type="molecule type" value="Genomic_DNA"/>
</dbReference>
<protein>
    <submittedName>
        <fullName evidence="2">Uncharacterized protein</fullName>
    </submittedName>
</protein>
<keyword evidence="3" id="KW-1185">Reference proteome</keyword>
<accession>A0ABP8EBB3</accession>
<evidence type="ECO:0000313" key="2">
    <source>
        <dbReference type="EMBL" id="GAA4269537.1"/>
    </source>
</evidence>
<evidence type="ECO:0000256" key="1">
    <source>
        <dbReference type="SAM" id="Phobius"/>
    </source>
</evidence>
<gene>
    <name evidence="2" type="ORF">GCM10022257_16380</name>
</gene>
<name>A0ABP8EBB3_9FLAO</name>
<organism evidence="2 3">
    <name type="scientific">Hyunsoonleella aestuarii</name>
    <dbReference type="NCBI Taxonomy" id="912802"/>
    <lineage>
        <taxon>Bacteria</taxon>
        <taxon>Pseudomonadati</taxon>
        <taxon>Bacteroidota</taxon>
        <taxon>Flavobacteriia</taxon>
        <taxon>Flavobacteriales</taxon>
        <taxon>Flavobacteriaceae</taxon>
    </lineage>
</organism>
<sequence>MILTSSFIVLFSLVFLAVWLFARTIDKRLWVNLLIGVVLAPIIYFYVFYPFINIFIDFHHEKHFDSIDWKDKPALRYEMSNEIIEDSIFIGKKKNTVESMLGESEWYGWDDSLKMNSENKWNYNLGFKPGAFNMNQECLELNFKNDEVVEIRQYQLEKNFE</sequence>
<proteinExistence type="predicted"/>
<keyword evidence="1" id="KW-0472">Membrane</keyword>
<dbReference type="Proteomes" id="UP001500027">
    <property type="component" value="Unassembled WGS sequence"/>
</dbReference>
<feature type="transmembrane region" description="Helical" evidence="1">
    <location>
        <begin position="29"/>
        <end position="49"/>
    </location>
</feature>
<keyword evidence="1" id="KW-0812">Transmembrane</keyword>
<keyword evidence="1" id="KW-1133">Transmembrane helix</keyword>
<dbReference type="RefSeq" id="WP_139000562.1">
    <property type="nucleotide sequence ID" value="NZ_BAABAV010000001.1"/>
</dbReference>
<feature type="transmembrane region" description="Helical" evidence="1">
    <location>
        <begin position="6"/>
        <end position="22"/>
    </location>
</feature>
<evidence type="ECO:0000313" key="3">
    <source>
        <dbReference type="Proteomes" id="UP001500027"/>
    </source>
</evidence>